<dbReference type="PROSITE" id="PS51376">
    <property type="entry name" value="DBB"/>
    <property type="match status" value="1"/>
</dbReference>
<dbReference type="Proteomes" id="UP000438429">
    <property type="component" value="Unassembled WGS sequence"/>
</dbReference>
<dbReference type="SMART" id="SM01282">
    <property type="entry name" value="DBB"/>
    <property type="match status" value="1"/>
</dbReference>
<dbReference type="GO" id="GO:0050869">
    <property type="term" value="P:negative regulation of B cell activation"/>
    <property type="evidence" value="ECO:0007669"/>
    <property type="project" value="TreeGrafter"/>
</dbReference>
<feature type="chain" id="PRO_5025361449" description="DBB domain-containing protein" evidence="3">
    <location>
        <begin position="37"/>
        <end position="974"/>
    </location>
</feature>
<reference evidence="5 6" key="1">
    <citation type="submission" date="2019-06" db="EMBL/GenBank/DDBJ databases">
        <title>Draft genomes of female and male turbot (Scophthalmus maximus).</title>
        <authorList>
            <person name="Xu H."/>
            <person name="Xu X.-W."/>
            <person name="Shao C."/>
            <person name="Chen S."/>
        </authorList>
    </citation>
    <scope>NUCLEOTIDE SEQUENCE [LARGE SCALE GENOMIC DNA]</scope>
    <source>
        <strain evidence="5">Ysfricsl-2016a</strain>
        <tissue evidence="5">Blood</tissue>
    </source>
</reference>
<dbReference type="Gene3D" id="3.40.50.10140">
    <property type="entry name" value="Toll/interleukin-1 receptor homology (TIR) domain"/>
    <property type="match status" value="1"/>
</dbReference>
<dbReference type="Gene3D" id="1.25.40.20">
    <property type="entry name" value="Ankyrin repeat-containing domain"/>
    <property type="match status" value="1"/>
</dbReference>
<dbReference type="InterPro" id="IPR052446">
    <property type="entry name" value="B-cell_PI3K-Signaling_Adptrs"/>
</dbReference>
<dbReference type="PANTHER" id="PTHR16267">
    <property type="entry name" value="BANK1/PIK3AP1 FAMILY MEMBER"/>
    <property type="match status" value="1"/>
</dbReference>
<dbReference type="AlphaFoldDB" id="A0A6A4SZL5"/>
<protein>
    <recommendedName>
        <fullName evidence="4">DBB domain-containing protein</fullName>
    </recommendedName>
</protein>
<dbReference type="Pfam" id="PF18567">
    <property type="entry name" value="TIR_3"/>
    <property type="match status" value="1"/>
</dbReference>
<name>A0A6A4SZL5_SCOMX</name>
<accession>A0A6A4SZL5</accession>
<evidence type="ECO:0000313" key="5">
    <source>
        <dbReference type="EMBL" id="KAF0039157.1"/>
    </source>
</evidence>
<dbReference type="GO" id="GO:0051898">
    <property type="term" value="P:negative regulation of phosphatidylinositol 3-kinase/protein kinase B signal transduction"/>
    <property type="evidence" value="ECO:0007669"/>
    <property type="project" value="TreeGrafter"/>
</dbReference>
<dbReference type="EMBL" id="VEVO01000008">
    <property type="protein sequence ID" value="KAF0039157.1"/>
    <property type="molecule type" value="Genomic_DNA"/>
</dbReference>
<dbReference type="InterPro" id="IPR041340">
    <property type="entry name" value="PIK3AP1_TIR"/>
</dbReference>
<dbReference type="InterPro" id="IPR017893">
    <property type="entry name" value="DBB_domain"/>
</dbReference>
<evidence type="ECO:0000256" key="1">
    <source>
        <dbReference type="ARBA" id="ARBA00022553"/>
    </source>
</evidence>
<dbReference type="SUPFAM" id="SSF48403">
    <property type="entry name" value="Ankyrin repeat"/>
    <property type="match status" value="1"/>
</dbReference>
<keyword evidence="1" id="KW-0597">Phosphoprotein</keyword>
<dbReference type="GO" id="GO:0005102">
    <property type="term" value="F:signaling receptor binding"/>
    <property type="evidence" value="ECO:0007669"/>
    <property type="project" value="TreeGrafter"/>
</dbReference>
<proteinExistence type="predicted"/>
<dbReference type="InterPro" id="IPR035897">
    <property type="entry name" value="Toll_tir_struct_dom_sf"/>
</dbReference>
<feature type="domain" description="DBB" evidence="4">
    <location>
        <begin position="274"/>
        <end position="406"/>
    </location>
</feature>
<evidence type="ECO:0000256" key="2">
    <source>
        <dbReference type="SAM" id="MobiDB-lite"/>
    </source>
</evidence>
<evidence type="ECO:0000313" key="6">
    <source>
        <dbReference type="Proteomes" id="UP000438429"/>
    </source>
</evidence>
<gene>
    <name evidence="5" type="ORF">F2P81_009641</name>
</gene>
<dbReference type="Pfam" id="PF14545">
    <property type="entry name" value="DBB"/>
    <property type="match status" value="1"/>
</dbReference>
<feature type="signal peptide" evidence="3">
    <location>
        <begin position="1"/>
        <end position="36"/>
    </location>
</feature>
<dbReference type="GO" id="GO:1990782">
    <property type="term" value="F:protein tyrosine kinase binding"/>
    <property type="evidence" value="ECO:0007669"/>
    <property type="project" value="TreeGrafter"/>
</dbReference>
<evidence type="ECO:0000256" key="3">
    <source>
        <dbReference type="SAM" id="SignalP"/>
    </source>
</evidence>
<evidence type="ECO:0000259" key="4">
    <source>
        <dbReference type="PROSITE" id="PS51376"/>
    </source>
</evidence>
<dbReference type="PANTHER" id="PTHR16267:SF13">
    <property type="entry name" value="B-CELL SCAFFOLD PROTEIN WITH ANKYRIN REPEATS"/>
    <property type="match status" value="1"/>
</dbReference>
<feature type="region of interest" description="Disordered" evidence="2">
    <location>
        <begin position="719"/>
        <end position="739"/>
    </location>
</feature>
<organism evidence="5 6">
    <name type="scientific">Scophthalmus maximus</name>
    <name type="common">Turbot</name>
    <name type="synonym">Psetta maxima</name>
    <dbReference type="NCBI Taxonomy" id="52904"/>
    <lineage>
        <taxon>Eukaryota</taxon>
        <taxon>Metazoa</taxon>
        <taxon>Chordata</taxon>
        <taxon>Craniata</taxon>
        <taxon>Vertebrata</taxon>
        <taxon>Euteleostomi</taxon>
        <taxon>Actinopterygii</taxon>
        <taxon>Neopterygii</taxon>
        <taxon>Teleostei</taxon>
        <taxon>Neoteleostei</taxon>
        <taxon>Acanthomorphata</taxon>
        <taxon>Carangaria</taxon>
        <taxon>Pleuronectiformes</taxon>
        <taxon>Pleuronectoidei</taxon>
        <taxon>Scophthalmidae</taxon>
        <taxon>Scophthalmus</taxon>
    </lineage>
</organism>
<keyword evidence="3" id="KW-0732">Signal</keyword>
<comment type="caution">
    <text evidence="5">The sequence shown here is derived from an EMBL/GenBank/DDBJ whole genome shotgun (WGS) entry which is preliminary data.</text>
</comment>
<sequence length="974" mass="107764">MIHVVFRECVHEHIRTFPIKLFLLLRCLSMLRPLDGRDSSGVPRRAITKRIVINNKSRRKVSGAGSYMTGSDCLFGSPLVTHSLCRRQHFQDLQARSTTAMSCTAKDVLIIYQTEAEQWATYLKSVFAGPIPEAGICCYDIATVSSRRDDFPGLDRYNCKLLILSKGMLEGFCQGWRFFLARVLSPAAHVVVLLCGVESVTPLLELVPLSADEYLQISSEQDVHEYLSTVINIVGKGVSATAANVNPLTCKLSGSEQKGERLQSAGVHGDGCRLVPARVPCGASTEVFILLKDEAPGGDTEVEFKGENQMRRAEPVHWNDRTLCVNAPDFPAGNVRVTVYSNGVPLSKAQLQYYSSMEEVACLLSRVADPVDFMCQALQLSSVDALDEELSSMLLEGMPTGGFPALPCVHTPERESRNADVPSLLHFAAQHGFKSVSSLLLQCPGVERALHAANRRGQTPAEIAKIHGHKELHVLLEEKLNIFSPGEDSGDVYEVMGPAGNPSTAAVQRVQRAEDEGEEVEELYGPLEMSEEYETILNSTKTPVIANRPPAPKPRPEGTQVKKGRTLYIRKVFQKKKTPPANADLCSLPTIQAPGRDDSALSTYDTFVPNQIDGLQWLSELQRRVKAGSLTVDQALERFSDWQRVQKGMDAAQKEKLNQLRARIINSGEDDNGVYDEINIVHYTPSESLKNVCQSAQRKPCACMACSFCSPSFSGAMANKSRRGSQTLESDSPSRPLKGQLHCQAWSDRGETGLYSQRINNIVMTQLLTGDGLGQLKHEKPSCRLGRVLNPSCDPPPQVPRCCGDTAPTKDWKKKTKQVYCSLIFALTTSNKLSAPTIYEEIKLTLNIRLYMHIMVPQKLHRLKVEGERSHWKVIGECDALTPQSGNHEAPLPLRDPYEQKKKMERHKGNQQIPFALALRNIIGPNHHLFSLVKSPTAGLDKREWKICRVQDAAKTLTDLSPPLKPDVDSTGQF</sequence>
<feature type="compositionally biased region" description="Polar residues" evidence="2">
    <location>
        <begin position="724"/>
        <end position="733"/>
    </location>
</feature>
<dbReference type="InterPro" id="IPR036770">
    <property type="entry name" value="Ankyrin_rpt-contain_sf"/>
</dbReference>
<dbReference type="GO" id="GO:0042113">
    <property type="term" value="P:B cell activation"/>
    <property type="evidence" value="ECO:0007669"/>
    <property type="project" value="TreeGrafter"/>
</dbReference>